<evidence type="ECO:0000313" key="4">
    <source>
        <dbReference type="Proteomes" id="UP000316759"/>
    </source>
</evidence>
<keyword evidence="4" id="KW-1185">Reference proteome</keyword>
<protein>
    <submittedName>
        <fullName evidence="3">Uncharacterized protein</fullName>
    </submittedName>
</protein>
<evidence type="ECO:0000256" key="2">
    <source>
        <dbReference type="SAM" id="Phobius"/>
    </source>
</evidence>
<dbReference type="Proteomes" id="UP000316759">
    <property type="component" value="Unassembled WGS sequence"/>
</dbReference>
<feature type="region of interest" description="Disordered" evidence="1">
    <location>
        <begin position="385"/>
        <end position="415"/>
    </location>
</feature>
<name>A0A504YWF4_FASGI</name>
<keyword evidence="2" id="KW-0812">Transmembrane</keyword>
<feature type="region of interest" description="Disordered" evidence="1">
    <location>
        <begin position="198"/>
        <end position="220"/>
    </location>
</feature>
<keyword evidence="2" id="KW-0472">Membrane</keyword>
<dbReference type="AlphaFoldDB" id="A0A504YWF4"/>
<organism evidence="3 4">
    <name type="scientific">Fasciola gigantica</name>
    <name type="common">Giant liver fluke</name>
    <dbReference type="NCBI Taxonomy" id="46835"/>
    <lineage>
        <taxon>Eukaryota</taxon>
        <taxon>Metazoa</taxon>
        <taxon>Spiralia</taxon>
        <taxon>Lophotrochozoa</taxon>
        <taxon>Platyhelminthes</taxon>
        <taxon>Trematoda</taxon>
        <taxon>Digenea</taxon>
        <taxon>Plagiorchiida</taxon>
        <taxon>Echinostomata</taxon>
        <taxon>Echinostomatoidea</taxon>
        <taxon>Fasciolidae</taxon>
        <taxon>Fasciola</taxon>
    </lineage>
</organism>
<comment type="caution">
    <text evidence="3">The sequence shown here is derived from an EMBL/GenBank/DDBJ whole genome shotgun (WGS) entry which is preliminary data.</text>
</comment>
<gene>
    <name evidence="3" type="ORF">FGIG_05660</name>
</gene>
<sequence length="423" mass="47705">MTCSVSAFLIDVDLLPVSQPFIFGGAITTVLCTAVILTHGILQFLSNLCRPPLQSSITFSENHLDLSTCSSQRYNTGRFGRSSTLVGQATMTSVTCQQAIRRRRRHLLRQWMALNRLSRSDLNDLFRTISLEALRSSQTARQSESVESTASENHLCKWELERAYPKHFGRVTLSGEKSKSSDRTGKRKHYLLAARKKQPHLWHPHSHPSSASPPSTVWFSPPGSEFQRSVTAHAVNSGSARDLWYETEMYMKMFPASVCERRRATCATPVFFHHHHHHHPTNSPTNHPTCSDQCQWLNECTPRIDGYKPREVQGFLAGSAAGPSTACAHSFYHSYEGDPSVDSCSLIPDRVCEQCEEAKHWAVYPQLIKKSGCSCCVCLRRHRSPWPTPEPSERHQTRLSLPHEDSESDSAQSPEIYENLYAV</sequence>
<proteinExistence type="predicted"/>
<dbReference type="EMBL" id="SUNJ01004151">
    <property type="protein sequence ID" value="TPP64666.1"/>
    <property type="molecule type" value="Genomic_DNA"/>
</dbReference>
<accession>A0A504YWF4</accession>
<evidence type="ECO:0000313" key="3">
    <source>
        <dbReference type="EMBL" id="TPP64666.1"/>
    </source>
</evidence>
<keyword evidence="2" id="KW-1133">Transmembrane helix</keyword>
<feature type="transmembrane region" description="Helical" evidence="2">
    <location>
        <begin position="21"/>
        <end position="45"/>
    </location>
</feature>
<reference evidence="3 4" key="1">
    <citation type="submission" date="2019-04" db="EMBL/GenBank/DDBJ databases">
        <title>Annotation for the trematode Fasciola gigantica.</title>
        <authorList>
            <person name="Choi Y.-J."/>
        </authorList>
    </citation>
    <scope>NUCLEOTIDE SEQUENCE [LARGE SCALE GENOMIC DNA]</scope>
    <source>
        <strain evidence="3">Uganda_cow_1</strain>
    </source>
</reference>
<evidence type="ECO:0000256" key="1">
    <source>
        <dbReference type="SAM" id="MobiDB-lite"/>
    </source>
</evidence>
<feature type="compositionally biased region" description="Basic and acidic residues" evidence="1">
    <location>
        <begin position="391"/>
        <end position="405"/>
    </location>
</feature>